<evidence type="ECO:0000313" key="2">
    <source>
        <dbReference type="EMBL" id="AXB43564.1"/>
    </source>
</evidence>
<dbReference type="Proteomes" id="UP000250434">
    <property type="component" value="Chromosome"/>
</dbReference>
<feature type="domain" description="DUF4166" evidence="1">
    <location>
        <begin position="15"/>
        <end position="200"/>
    </location>
</feature>
<proteinExistence type="predicted"/>
<dbReference type="InterPro" id="IPR025311">
    <property type="entry name" value="DUF4166"/>
</dbReference>
<dbReference type="AlphaFoldDB" id="A0A344L690"/>
<reference evidence="2 3" key="1">
    <citation type="submission" date="2016-04" db="EMBL/GenBank/DDBJ databases">
        <title>Complete genome sequence and analysis of deep-sea sediment isolate, Amycolatopsis sp. WP1.</title>
        <authorList>
            <person name="Wang H."/>
            <person name="Chen S."/>
            <person name="Wu Q."/>
        </authorList>
    </citation>
    <scope>NUCLEOTIDE SEQUENCE [LARGE SCALE GENOMIC DNA]</scope>
    <source>
        <strain evidence="2 3">WP1</strain>
    </source>
</reference>
<sequence length="222" mass="25164">MTIFERAFGTDFARLHPRVRQRLSLGTASGIGMVGRGVMDRIWRGPSYTTPFLRLGTTRHILFPEQGENVPFTIENHPYTDSFGRETVSFVRTFELPGKRRRFDAQMVFDAATGRIVDYLGTHQHVAAELRVSVREDGGFRISSGEFRLREGPLRTVLPRRICGTATVDEWFDEELGQFRVEVVVANPRFGPVFGYHGRFTATFVEQGAGGAVKPLREKVLW</sequence>
<dbReference type="Pfam" id="PF13761">
    <property type="entry name" value="DUF4166"/>
    <property type="match status" value="1"/>
</dbReference>
<evidence type="ECO:0000313" key="3">
    <source>
        <dbReference type="Proteomes" id="UP000250434"/>
    </source>
</evidence>
<dbReference type="EMBL" id="CP015163">
    <property type="protein sequence ID" value="AXB43564.1"/>
    <property type="molecule type" value="Genomic_DNA"/>
</dbReference>
<protein>
    <recommendedName>
        <fullName evidence="1">DUF4166 domain-containing protein</fullName>
    </recommendedName>
</protein>
<gene>
    <name evidence="2" type="ORF">A4R43_14290</name>
</gene>
<organism evidence="2 3">
    <name type="scientific">Amycolatopsis albispora</name>
    <dbReference type="NCBI Taxonomy" id="1804986"/>
    <lineage>
        <taxon>Bacteria</taxon>
        <taxon>Bacillati</taxon>
        <taxon>Actinomycetota</taxon>
        <taxon>Actinomycetes</taxon>
        <taxon>Pseudonocardiales</taxon>
        <taxon>Pseudonocardiaceae</taxon>
        <taxon>Amycolatopsis</taxon>
    </lineage>
</organism>
<keyword evidence="3" id="KW-1185">Reference proteome</keyword>
<evidence type="ECO:0000259" key="1">
    <source>
        <dbReference type="Pfam" id="PF13761"/>
    </source>
</evidence>
<dbReference type="RefSeq" id="WP_113692802.1">
    <property type="nucleotide sequence ID" value="NZ_CP015163.1"/>
</dbReference>
<dbReference type="OrthoDB" id="2448833at2"/>
<name>A0A344L690_9PSEU</name>
<dbReference type="KEGG" id="aab:A4R43_14290"/>
<accession>A0A344L690</accession>